<name>A0ABW6W9D7_9ACTN</name>
<dbReference type="GO" id="GO:0005524">
    <property type="term" value="F:ATP binding"/>
    <property type="evidence" value="ECO:0007669"/>
    <property type="project" value="UniProtKB-KW"/>
</dbReference>
<evidence type="ECO:0000256" key="4">
    <source>
        <dbReference type="ARBA" id="ARBA00040480"/>
    </source>
</evidence>
<gene>
    <name evidence="6" type="ORF">ACFY35_10885</name>
</gene>
<feature type="domain" description="AAA+ ATPase" evidence="5">
    <location>
        <begin position="268"/>
        <end position="401"/>
    </location>
</feature>
<dbReference type="InterPro" id="IPR052381">
    <property type="entry name" value="AAA_domain_protein"/>
</dbReference>
<evidence type="ECO:0000256" key="2">
    <source>
        <dbReference type="ARBA" id="ARBA00022840"/>
    </source>
</evidence>
<dbReference type="Gene3D" id="3.40.50.300">
    <property type="entry name" value="P-loop containing nucleotide triphosphate hydrolases"/>
    <property type="match status" value="1"/>
</dbReference>
<dbReference type="Proteomes" id="UP001602245">
    <property type="component" value="Unassembled WGS sequence"/>
</dbReference>
<organism evidence="6 7">
    <name type="scientific">Paractinoplanes globisporus</name>
    <dbReference type="NCBI Taxonomy" id="113565"/>
    <lineage>
        <taxon>Bacteria</taxon>
        <taxon>Bacillati</taxon>
        <taxon>Actinomycetota</taxon>
        <taxon>Actinomycetes</taxon>
        <taxon>Micromonosporales</taxon>
        <taxon>Micromonosporaceae</taxon>
        <taxon>Paractinoplanes</taxon>
    </lineage>
</organism>
<dbReference type="RefSeq" id="WP_020511526.1">
    <property type="nucleotide sequence ID" value="NZ_JBIAZU010000002.1"/>
</dbReference>
<protein>
    <recommendedName>
        <fullName evidence="4">Uncharacterized AAA domain-containing protein ycf46</fullName>
    </recommendedName>
</protein>
<evidence type="ECO:0000313" key="7">
    <source>
        <dbReference type="Proteomes" id="UP001602245"/>
    </source>
</evidence>
<sequence>MSNYAESAKDLDSYISARVPLIGVRSIEQTRALRLVKQMAVNPRRASLPFWVYTRATGLRDLRTNAPAQEDRSLTGAMDFAAQQFTNRAQATVVFVDPEDLSDDNTASRHVAELARLADANSGSVVIVTDSPLWSGLERLGMSVNLDLPDSGEMYEVIVEFLRDHHGVVPIAWSEQDARTAAEFLVGVPEGTAINVMATLVAKGSVDKDDVQRLAEFKDKHFGSLSGLERVKLKPADTEVGGLTSLRAWLRRKQRIISADLRGTDLRPPRGVLLVGVPGCGKSLSAKAISAEWRLPLYRLDLGAILGQYVGQSEGRLREALDTADRVAPCVLWIDEIEKGLAGMNDSTGVSRRLVGQFLFWLQESRHRVFVVATSNDVRSLPPELLRKGRFDELFFVDLPDTGDRHEIIEMYYRRYVRQDPAPELVDKLVGLSEGFAGSDIESALHEVGEQIFLNGPQSLRPEFVIDTFTNTFPLSRTNPEQIEEIRAWGRDRAVPAGRSPVSATDLGPGAARSRRVVVFGD</sequence>
<evidence type="ECO:0000313" key="6">
    <source>
        <dbReference type="EMBL" id="MFF5289939.1"/>
    </source>
</evidence>
<evidence type="ECO:0000256" key="1">
    <source>
        <dbReference type="ARBA" id="ARBA00022741"/>
    </source>
</evidence>
<accession>A0ABW6W9D7</accession>
<dbReference type="SMART" id="SM00382">
    <property type="entry name" value="AAA"/>
    <property type="match status" value="1"/>
</dbReference>
<evidence type="ECO:0000259" key="5">
    <source>
        <dbReference type="SMART" id="SM00382"/>
    </source>
</evidence>
<evidence type="ECO:0000256" key="3">
    <source>
        <dbReference type="ARBA" id="ARBA00038088"/>
    </source>
</evidence>
<dbReference type="Pfam" id="PF00004">
    <property type="entry name" value="AAA"/>
    <property type="match status" value="1"/>
</dbReference>
<dbReference type="InterPro" id="IPR003959">
    <property type="entry name" value="ATPase_AAA_core"/>
</dbReference>
<comment type="caution">
    <text evidence="6">The sequence shown here is derived from an EMBL/GenBank/DDBJ whole genome shotgun (WGS) entry which is preliminary data.</text>
</comment>
<proteinExistence type="inferred from homology"/>
<comment type="similarity">
    <text evidence="3">Belongs to the AAA ATPase family. Highly divergent.</text>
</comment>
<dbReference type="EMBL" id="JBIAZU010000002">
    <property type="protein sequence ID" value="MFF5289939.1"/>
    <property type="molecule type" value="Genomic_DNA"/>
</dbReference>
<keyword evidence="2 6" id="KW-0067">ATP-binding</keyword>
<dbReference type="PANTHER" id="PTHR42960">
    <property type="entry name" value="YCF46 PROTEIN"/>
    <property type="match status" value="1"/>
</dbReference>
<dbReference type="SUPFAM" id="SSF52540">
    <property type="entry name" value="P-loop containing nucleoside triphosphate hydrolases"/>
    <property type="match status" value="1"/>
</dbReference>
<dbReference type="InterPro" id="IPR027417">
    <property type="entry name" value="P-loop_NTPase"/>
</dbReference>
<dbReference type="PANTHER" id="PTHR42960:SF1">
    <property type="entry name" value="YCF46 PROTEIN"/>
    <property type="match status" value="1"/>
</dbReference>
<keyword evidence="1" id="KW-0547">Nucleotide-binding</keyword>
<keyword evidence="7" id="KW-1185">Reference proteome</keyword>
<dbReference type="Gene3D" id="1.10.8.60">
    <property type="match status" value="1"/>
</dbReference>
<reference evidence="6 7" key="1">
    <citation type="submission" date="2024-10" db="EMBL/GenBank/DDBJ databases">
        <title>The Natural Products Discovery Center: Release of the First 8490 Sequenced Strains for Exploring Actinobacteria Biosynthetic Diversity.</title>
        <authorList>
            <person name="Kalkreuter E."/>
            <person name="Kautsar S.A."/>
            <person name="Yang D."/>
            <person name="Bader C.D."/>
            <person name="Teijaro C.N."/>
            <person name="Fluegel L."/>
            <person name="Davis C.M."/>
            <person name="Simpson J.R."/>
            <person name="Lauterbach L."/>
            <person name="Steele A.D."/>
            <person name="Gui C."/>
            <person name="Meng S."/>
            <person name="Li G."/>
            <person name="Viehrig K."/>
            <person name="Ye F."/>
            <person name="Su P."/>
            <person name="Kiefer A.F."/>
            <person name="Nichols A."/>
            <person name="Cepeda A.J."/>
            <person name="Yan W."/>
            <person name="Fan B."/>
            <person name="Jiang Y."/>
            <person name="Adhikari A."/>
            <person name="Zheng C.-J."/>
            <person name="Schuster L."/>
            <person name="Cowan T.M."/>
            <person name="Smanski M.J."/>
            <person name="Chevrette M.G."/>
            <person name="De Carvalho L.P.S."/>
            <person name="Shen B."/>
        </authorList>
    </citation>
    <scope>NUCLEOTIDE SEQUENCE [LARGE SCALE GENOMIC DNA]</scope>
    <source>
        <strain evidence="6 7">NPDC000087</strain>
    </source>
</reference>
<dbReference type="InterPro" id="IPR003593">
    <property type="entry name" value="AAA+_ATPase"/>
</dbReference>